<evidence type="ECO:0000256" key="7">
    <source>
        <dbReference type="ARBA" id="ARBA00023145"/>
    </source>
</evidence>
<dbReference type="PRINTS" id="PR00722">
    <property type="entry name" value="CHYMOTRYPSIN"/>
</dbReference>
<dbReference type="CDD" id="cd00190">
    <property type="entry name" value="Tryp_SPc"/>
    <property type="match status" value="1"/>
</dbReference>
<keyword evidence="3 9" id="KW-0645">Protease</keyword>
<feature type="chain" id="PRO_5020038189" evidence="10">
    <location>
        <begin position="17"/>
        <end position="288"/>
    </location>
</feature>
<dbReference type="VEuPathDB" id="VectorBase:ISCW015172"/>
<dbReference type="GO" id="GO:0004252">
    <property type="term" value="F:serine-type endopeptidase activity"/>
    <property type="evidence" value="ECO:0007669"/>
    <property type="project" value="InterPro"/>
</dbReference>
<dbReference type="FunFam" id="2.40.10.10:FF:000146">
    <property type="entry name" value="Serine protease 53"/>
    <property type="match status" value="1"/>
</dbReference>
<dbReference type="GO" id="GO:0005576">
    <property type="term" value="C:extracellular region"/>
    <property type="evidence" value="ECO:0007669"/>
    <property type="project" value="UniProtKB-SubCell"/>
</dbReference>
<feature type="signal peptide" evidence="10">
    <location>
        <begin position="1"/>
        <end position="16"/>
    </location>
</feature>
<feature type="domain" description="Peptidase S1" evidence="11">
    <location>
        <begin position="37"/>
        <end position="273"/>
    </location>
</feature>
<evidence type="ECO:0000256" key="9">
    <source>
        <dbReference type="RuleBase" id="RU363034"/>
    </source>
</evidence>
<keyword evidence="5 9" id="KW-0378">Hydrolase</keyword>
<sequence length="288" mass="31096">MKRFIVLSLLLVPTLSKYKGKCGKPEIPPDTDEGDRIIGGRTAVGGSWPWQVGIYTTKYSHFCGGALISDQHVLTAAHCVWERMATDINVHLGSHQRLAMDSTEVLVGVDDVCVTPNFRTTGKTAGFEDIAILKLSRPVNTSATVQPVCLPASGQELTSGSELYITGWGATKAKNMKSKSLELKQLLTTAIPTKECSNSDGVPAPPSRFCGTHRSGSSCYGDSGGPVVHNANGTWTLHGIVTGGPIVCGSNADPLFFAKTSYYVDHFIQPFMDPRTPRRDIRKICRLT</sequence>
<dbReference type="InterPro" id="IPR043504">
    <property type="entry name" value="Peptidase_S1_PA_chymotrypsin"/>
</dbReference>
<name>A0A4D5RFD3_IXOSC</name>
<protein>
    <submittedName>
        <fullName evidence="12">Putative serine proteinase 2</fullName>
    </submittedName>
</protein>
<proteinExistence type="predicted"/>
<dbReference type="PANTHER" id="PTHR24252">
    <property type="entry name" value="ACROSIN-RELATED"/>
    <property type="match status" value="1"/>
</dbReference>
<comment type="subcellular location">
    <subcellularLocation>
        <location evidence="1">Secreted</location>
    </subcellularLocation>
</comment>
<keyword evidence="7" id="KW-0865">Zymogen</keyword>
<accession>A0A4D5RFD3</accession>
<dbReference type="InterPro" id="IPR001314">
    <property type="entry name" value="Peptidase_S1A"/>
</dbReference>
<dbReference type="InterPro" id="IPR033116">
    <property type="entry name" value="TRYPSIN_SER"/>
</dbReference>
<dbReference type="InterPro" id="IPR001254">
    <property type="entry name" value="Trypsin_dom"/>
</dbReference>
<dbReference type="Gene3D" id="2.40.10.10">
    <property type="entry name" value="Trypsin-like serine proteases"/>
    <property type="match status" value="1"/>
</dbReference>
<evidence type="ECO:0000256" key="4">
    <source>
        <dbReference type="ARBA" id="ARBA00022729"/>
    </source>
</evidence>
<evidence type="ECO:0000256" key="2">
    <source>
        <dbReference type="ARBA" id="ARBA00022525"/>
    </source>
</evidence>
<keyword evidence="2" id="KW-0964">Secreted</keyword>
<evidence type="ECO:0000256" key="8">
    <source>
        <dbReference type="ARBA" id="ARBA00023157"/>
    </source>
</evidence>
<keyword evidence="4 10" id="KW-0732">Signal</keyword>
<reference evidence="12" key="1">
    <citation type="submission" date="2019-04" db="EMBL/GenBank/DDBJ databases">
        <title>An insight into the mialome of Ixodes scapularis.</title>
        <authorList>
            <person name="Ribeiro J.M."/>
            <person name="Mather T.N."/>
            <person name="Karim S."/>
        </authorList>
    </citation>
    <scope>NUCLEOTIDE SEQUENCE</scope>
</reference>
<dbReference type="VEuPathDB" id="VectorBase:ISCI015172"/>
<dbReference type="PROSITE" id="PS50240">
    <property type="entry name" value="TRYPSIN_DOM"/>
    <property type="match status" value="1"/>
</dbReference>
<evidence type="ECO:0000256" key="3">
    <source>
        <dbReference type="ARBA" id="ARBA00022670"/>
    </source>
</evidence>
<dbReference type="AlphaFoldDB" id="A0A4D5RFD3"/>
<dbReference type="InterPro" id="IPR018114">
    <property type="entry name" value="TRYPSIN_HIS"/>
</dbReference>
<evidence type="ECO:0000313" key="12">
    <source>
        <dbReference type="EMBL" id="MOY35873.1"/>
    </source>
</evidence>
<evidence type="ECO:0000259" key="11">
    <source>
        <dbReference type="PROSITE" id="PS50240"/>
    </source>
</evidence>
<evidence type="ECO:0000256" key="6">
    <source>
        <dbReference type="ARBA" id="ARBA00022825"/>
    </source>
</evidence>
<dbReference type="SUPFAM" id="SSF50494">
    <property type="entry name" value="Trypsin-like serine proteases"/>
    <property type="match status" value="1"/>
</dbReference>
<evidence type="ECO:0000256" key="10">
    <source>
        <dbReference type="SAM" id="SignalP"/>
    </source>
</evidence>
<dbReference type="VEuPathDB" id="VectorBase:ISCP_023985"/>
<dbReference type="GO" id="GO:0006508">
    <property type="term" value="P:proteolysis"/>
    <property type="evidence" value="ECO:0007669"/>
    <property type="project" value="UniProtKB-KW"/>
</dbReference>
<dbReference type="PROSITE" id="PS00135">
    <property type="entry name" value="TRYPSIN_SER"/>
    <property type="match status" value="1"/>
</dbReference>
<dbReference type="PROSITE" id="PS00134">
    <property type="entry name" value="TRYPSIN_HIS"/>
    <property type="match status" value="1"/>
</dbReference>
<dbReference type="Pfam" id="PF00089">
    <property type="entry name" value="Trypsin"/>
    <property type="match status" value="1"/>
</dbReference>
<keyword evidence="6 9" id="KW-0720">Serine protease</keyword>
<dbReference type="EMBL" id="GHJT01001902">
    <property type="protein sequence ID" value="MOY35873.1"/>
    <property type="molecule type" value="Transcribed_RNA"/>
</dbReference>
<evidence type="ECO:0000256" key="1">
    <source>
        <dbReference type="ARBA" id="ARBA00004613"/>
    </source>
</evidence>
<dbReference type="InterPro" id="IPR009003">
    <property type="entry name" value="Peptidase_S1_PA"/>
</dbReference>
<dbReference type="OrthoDB" id="6486968at2759"/>
<keyword evidence="8" id="KW-1015">Disulfide bond</keyword>
<dbReference type="SMART" id="SM00020">
    <property type="entry name" value="Tryp_SPc"/>
    <property type="match status" value="1"/>
</dbReference>
<organism evidence="12">
    <name type="scientific">Ixodes scapularis</name>
    <name type="common">Black-legged tick</name>
    <name type="synonym">Deer tick</name>
    <dbReference type="NCBI Taxonomy" id="6945"/>
    <lineage>
        <taxon>Eukaryota</taxon>
        <taxon>Metazoa</taxon>
        <taxon>Ecdysozoa</taxon>
        <taxon>Arthropoda</taxon>
        <taxon>Chelicerata</taxon>
        <taxon>Arachnida</taxon>
        <taxon>Acari</taxon>
        <taxon>Parasitiformes</taxon>
        <taxon>Ixodida</taxon>
        <taxon>Ixodoidea</taxon>
        <taxon>Ixodidae</taxon>
        <taxon>Ixodinae</taxon>
        <taxon>Ixodes</taxon>
    </lineage>
</organism>
<evidence type="ECO:0000256" key="5">
    <source>
        <dbReference type="ARBA" id="ARBA00022801"/>
    </source>
</evidence>
<dbReference type="PANTHER" id="PTHR24252:SF7">
    <property type="entry name" value="HYALIN"/>
    <property type="match status" value="1"/>
</dbReference>